<sequence length="331" mass="35908">MKRVLTLALVLSTLLVSAAFAQESLMAYASVEQDLAVNLFKAFEKETGTKVEFVRLGSGELEARIEAEKNDPQASIWVGGVGTNHISAQMKGLTLAYKSRAAANIPAQFKDKDGFWVGLYLGPLAITTNMNRAKELGLTPPTSWAELLKPEYKGKFRIAFPGSSGTGYNFLTTVIYLNNMDEDKAFAWLKKFADNCEKFERSGPAPTNYVATGEIPIAIGYAHDAVRAKAAGAPLQINIPSEGVGFELASMSLIKGGKQAVLAKKLYDWILGPSGQKIIADFYVVPVQEGVAANPNAIPLAKIKTVNQDSIWDATNKARLQDRFSKEIGNK</sequence>
<accession>A0A644V4D4</accession>
<dbReference type="PIRSF" id="PIRSF002825">
    <property type="entry name" value="CfbpA"/>
    <property type="match status" value="1"/>
</dbReference>
<comment type="caution">
    <text evidence="2">The sequence shown here is derived from an EMBL/GenBank/DDBJ whole genome shotgun (WGS) entry which is preliminary data.</text>
</comment>
<protein>
    <submittedName>
        <fullName evidence="2">Uncharacterized protein</fullName>
    </submittedName>
</protein>
<dbReference type="EMBL" id="VSSQ01000209">
    <property type="protein sequence ID" value="MPL85683.1"/>
    <property type="molecule type" value="Genomic_DNA"/>
</dbReference>
<dbReference type="PANTHER" id="PTHR30006:SF2">
    <property type="entry name" value="ABC TRANSPORTER SUBSTRATE-BINDING PROTEIN"/>
    <property type="match status" value="1"/>
</dbReference>
<dbReference type="PANTHER" id="PTHR30006">
    <property type="entry name" value="THIAMINE-BINDING PERIPLASMIC PROTEIN-RELATED"/>
    <property type="match status" value="1"/>
</dbReference>
<organism evidence="2">
    <name type="scientific">bioreactor metagenome</name>
    <dbReference type="NCBI Taxonomy" id="1076179"/>
    <lineage>
        <taxon>unclassified sequences</taxon>
        <taxon>metagenomes</taxon>
        <taxon>ecological metagenomes</taxon>
    </lineage>
</organism>
<dbReference type="GO" id="GO:0015888">
    <property type="term" value="P:thiamine transport"/>
    <property type="evidence" value="ECO:0007669"/>
    <property type="project" value="TreeGrafter"/>
</dbReference>
<evidence type="ECO:0000256" key="1">
    <source>
        <dbReference type="ARBA" id="ARBA00022729"/>
    </source>
</evidence>
<dbReference type="GO" id="GO:0030975">
    <property type="term" value="F:thiamine binding"/>
    <property type="evidence" value="ECO:0007669"/>
    <property type="project" value="TreeGrafter"/>
</dbReference>
<dbReference type="GO" id="GO:0030288">
    <property type="term" value="C:outer membrane-bounded periplasmic space"/>
    <property type="evidence" value="ECO:0007669"/>
    <property type="project" value="TreeGrafter"/>
</dbReference>
<dbReference type="GO" id="GO:0030976">
    <property type="term" value="F:thiamine pyrophosphate binding"/>
    <property type="evidence" value="ECO:0007669"/>
    <property type="project" value="TreeGrafter"/>
</dbReference>
<reference evidence="2" key="1">
    <citation type="submission" date="2019-08" db="EMBL/GenBank/DDBJ databases">
        <authorList>
            <person name="Kucharzyk K."/>
            <person name="Murdoch R.W."/>
            <person name="Higgins S."/>
            <person name="Loffler F."/>
        </authorList>
    </citation>
    <scope>NUCLEOTIDE SEQUENCE</scope>
</reference>
<evidence type="ECO:0000313" key="2">
    <source>
        <dbReference type="EMBL" id="MPL85683.1"/>
    </source>
</evidence>
<name>A0A644V4D4_9ZZZZ</name>
<dbReference type="Gene3D" id="3.40.190.10">
    <property type="entry name" value="Periplasmic binding protein-like II"/>
    <property type="match status" value="2"/>
</dbReference>
<gene>
    <name evidence="2" type="ORF">SDC9_31656</name>
</gene>
<dbReference type="CDD" id="cd13544">
    <property type="entry name" value="PBP2_Fbp_like_1"/>
    <property type="match status" value="1"/>
</dbReference>
<dbReference type="SUPFAM" id="SSF53850">
    <property type="entry name" value="Periplasmic binding protein-like II"/>
    <property type="match status" value="1"/>
</dbReference>
<dbReference type="InterPro" id="IPR026045">
    <property type="entry name" value="Ferric-bd"/>
</dbReference>
<proteinExistence type="predicted"/>
<keyword evidence="1" id="KW-0732">Signal</keyword>
<dbReference type="Pfam" id="PF13343">
    <property type="entry name" value="SBP_bac_6"/>
    <property type="match status" value="1"/>
</dbReference>
<dbReference type="AlphaFoldDB" id="A0A644V4D4"/>